<protein>
    <recommendedName>
        <fullName evidence="2">HD domain-containing protein</fullName>
    </recommendedName>
</protein>
<dbReference type="AlphaFoldDB" id="A0A0F9ANM3"/>
<comment type="caution">
    <text evidence="1">The sequence shown here is derived from an EMBL/GenBank/DDBJ whole genome shotgun (WGS) entry which is preliminary data.</text>
</comment>
<sequence length="198" mass="23041">MSKDDNILDRVDSLMRSGGVTRYHAEPGAPGQSVAEHSWRVVQILMQMAGPDQYHLAVILYALSHDNAERYTGDIPAPMKWDWPEMVSVLRRAELHWELYGGYTILDCDIPPSWREAVKWADTLEAMLYCLEQLRRGNREVTVVFCRLLNRLEERVADSQVVSTMPWYENAHDLLEFMQLEWESLGGRFLAENEMRRL</sequence>
<proteinExistence type="predicted"/>
<dbReference type="Gene3D" id="1.10.3210.10">
    <property type="entry name" value="Hypothetical protein af1432"/>
    <property type="match status" value="1"/>
</dbReference>
<organism evidence="1">
    <name type="scientific">marine sediment metagenome</name>
    <dbReference type="NCBI Taxonomy" id="412755"/>
    <lineage>
        <taxon>unclassified sequences</taxon>
        <taxon>metagenomes</taxon>
        <taxon>ecological metagenomes</taxon>
    </lineage>
</organism>
<dbReference type="EMBL" id="LAZR01053745">
    <property type="protein sequence ID" value="KKK80069.1"/>
    <property type="molecule type" value="Genomic_DNA"/>
</dbReference>
<accession>A0A0F9ANM3</accession>
<reference evidence="1" key="1">
    <citation type="journal article" date="2015" name="Nature">
        <title>Complex archaea that bridge the gap between prokaryotes and eukaryotes.</title>
        <authorList>
            <person name="Spang A."/>
            <person name="Saw J.H."/>
            <person name="Jorgensen S.L."/>
            <person name="Zaremba-Niedzwiedzka K."/>
            <person name="Martijn J."/>
            <person name="Lind A.E."/>
            <person name="van Eijk R."/>
            <person name="Schleper C."/>
            <person name="Guy L."/>
            <person name="Ettema T.J."/>
        </authorList>
    </citation>
    <scope>NUCLEOTIDE SEQUENCE</scope>
</reference>
<name>A0A0F9ANM3_9ZZZZ</name>
<dbReference type="Pfam" id="PF12917">
    <property type="entry name" value="YfbR-like"/>
    <property type="match status" value="1"/>
</dbReference>
<dbReference type="SUPFAM" id="SSF109604">
    <property type="entry name" value="HD-domain/PDEase-like"/>
    <property type="match status" value="1"/>
</dbReference>
<evidence type="ECO:0008006" key="2">
    <source>
        <dbReference type="Google" id="ProtNLM"/>
    </source>
</evidence>
<evidence type="ECO:0000313" key="1">
    <source>
        <dbReference type="EMBL" id="KKK80069.1"/>
    </source>
</evidence>
<gene>
    <name evidence="1" type="ORF">LCGC14_2827190</name>
</gene>